<evidence type="ECO:0000313" key="2">
    <source>
        <dbReference type="EMBL" id="AXK81005.1"/>
    </source>
</evidence>
<reference evidence="2 3" key="1">
    <citation type="submission" date="2018-07" db="EMBL/GenBank/DDBJ databases">
        <authorList>
            <person name="Quirk P.G."/>
            <person name="Krulwich T.A."/>
        </authorList>
    </citation>
    <scope>NUCLEOTIDE SEQUENCE [LARGE SCALE GENOMIC DNA]</scope>
    <source>
        <strain evidence="2 3">CC-BB4</strain>
    </source>
</reference>
<sequence>MIERDPLGFFAIVAAMALAVYLTRAGGYWLIGRVPIGPSLSRVLEALPGAIIAATVAPLLVHGGVSGFAAALAALTAMLTLRNDFAAVVAGVGAAALVRAAGF</sequence>
<proteinExistence type="predicted"/>
<dbReference type="Proteomes" id="UP000254889">
    <property type="component" value="Chromosome"/>
</dbReference>
<keyword evidence="1" id="KW-0812">Transmembrane</keyword>
<gene>
    <name evidence="2" type="ORF">DW352_11080</name>
</gene>
<evidence type="ECO:0000313" key="3">
    <source>
        <dbReference type="Proteomes" id="UP000254889"/>
    </source>
</evidence>
<keyword evidence="1" id="KW-0472">Membrane</keyword>
<dbReference type="OrthoDB" id="7679326at2"/>
<dbReference type="RefSeq" id="WP_115691203.1">
    <property type="nucleotide sequence ID" value="NZ_CP031417.1"/>
</dbReference>
<dbReference type="AlphaFoldDB" id="A0A345ZVQ8"/>
<dbReference type="InterPro" id="IPR008407">
    <property type="entry name" value="Brnchd-chn_aa_trnsp_AzlD"/>
</dbReference>
<name>A0A345ZVQ8_9HYPH</name>
<evidence type="ECO:0000256" key="1">
    <source>
        <dbReference type="SAM" id="Phobius"/>
    </source>
</evidence>
<feature type="transmembrane region" description="Helical" evidence="1">
    <location>
        <begin position="51"/>
        <end position="73"/>
    </location>
</feature>
<dbReference type="KEGG" id="ptaw:DW352_11080"/>
<dbReference type="Pfam" id="PF05437">
    <property type="entry name" value="AzlD"/>
    <property type="match status" value="1"/>
</dbReference>
<organism evidence="2 3">
    <name type="scientific">Pseudolabrys taiwanensis</name>
    <dbReference type="NCBI Taxonomy" id="331696"/>
    <lineage>
        <taxon>Bacteria</taxon>
        <taxon>Pseudomonadati</taxon>
        <taxon>Pseudomonadota</taxon>
        <taxon>Alphaproteobacteria</taxon>
        <taxon>Hyphomicrobiales</taxon>
        <taxon>Xanthobacteraceae</taxon>
        <taxon>Pseudolabrys</taxon>
    </lineage>
</organism>
<keyword evidence="1" id="KW-1133">Transmembrane helix</keyword>
<accession>A0A345ZVQ8</accession>
<feature type="transmembrane region" description="Helical" evidence="1">
    <location>
        <begin position="7"/>
        <end position="31"/>
    </location>
</feature>
<dbReference type="EMBL" id="CP031417">
    <property type="protein sequence ID" value="AXK81005.1"/>
    <property type="molecule type" value="Genomic_DNA"/>
</dbReference>
<protein>
    <submittedName>
        <fullName evidence="2">AzlD domain-containing protein</fullName>
    </submittedName>
</protein>
<keyword evidence="3" id="KW-1185">Reference proteome</keyword>
<feature type="transmembrane region" description="Helical" evidence="1">
    <location>
        <begin position="85"/>
        <end position="102"/>
    </location>
</feature>